<evidence type="ECO:0000256" key="1">
    <source>
        <dbReference type="SAM" id="MobiDB-lite"/>
    </source>
</evidence>
<keyword evidence="3" id="KW-1185">Reference proteome</keyword>
<dbReference type="AlphaFoldDB" id="A0A6A6THM8"/>
<sequence length="104" mass="11590">MGVRKGQDEGWVGLGVYEYLDGCQLDSVYSSNRAAASNTQLTRFSQQDSKSRCKERRLSIMPTPSGHVRINQDLQYRSKSYKHGNTKEISKGQGIHQEAPPASS</sequence>
<feature type="region of interest" description="Disordered" evidence="1">
    <location>
        <begin position="36"/>
        <end position="55"/>
    </location>
</feature>
<organism evidence="2 3">
    <name type="scientific">Lophiostoma macrostomum CBS 122681</name>
    <dbReference type="NCBI Taxonomy" id="1314788"/>
    <lineage>
        <taxon>Eukaryota</taxon>
        <taxon>Fungi</taxon>
        <taxon>Dikarya</taxon>
        <taxon>Ascomycota</taxon>
        <taxon>Pezizomycotina</taxon>
        <taxon>Dothideomycetes</taxon>
        <taxon>Pleosporomycetidae</taxon>
        <taxon>Pleosporales</taxon>
        <taxon>Lophiostomataceae</taxon>
        <taxon>Lophiostoma</taxon>
    </lineage>
</organism>
<proteinExistence type="predicted"/>
<name>A0A6A6THM8_9PLEO</name>
<gene>
    <name evidence="2" type="ORF">K491DRAFT_624834</name>
</gene>
<dbReference type="EMBL" id="MU004315">
    <property type="protein sequence ID" value="KAF2658433.1"/>
    <property type="molecule type" value="Genomic_DNA"/>
</dbReference>
<dbReference type="Proteomes" id="UP000799324">
    <property type="component" value="Unassembled WGS sequence"/>
</dbReference>
<evidence type="ECO:0000313" key="2">
    <source>
        <dbReference type="EMBL" id="KAF2658433.1"/>
    </source>
</evidence>
<feature type="compositionally biased region" description="Polar residues" evidence="1">
    <location>
        <begin position="36"/>
        <end position="48"/>
    </location>
</feature>
<feature type="region of interest" description="Disordered" evidence="1">
    <location>
        <begin position="62"/>
        <end position="104"/>
    </location>
</feature>
<evidence type="ECO:0000313" key="3">
    <source>
        <dbReference type="Proteomes" id="UP000799324"/>
    </source>
</evidence>
<protein>
    <submittedName>
        <fullName evidence="2">Uncharacterized protein</fullName>
    </submittedName>
</protein>
<accession>A0A6A6THM8</accession>
<reference evidence="2" key="1">
    <citation type="journal article" date="2020" name="Stud. Mycol.">
        <title>101 Dothideomycetes genomes: a test case for predicting lifestyles and emergence of pathogens.</title>
        <authorList>
            <person name="Haridas S."/>
            <person name="Albert R."/>
            <person name="Binder M."/>
            <person name="Bloem J."/>
            <person name="Labutti K."/>
            <person name="Salamov A."/>
            <person name="Andreopoulos B."/>
            <person name="Baker S."/>
            <person name="Barry K."/>
            <person name="Bills G."/>
            <person name="Bluhm B."/>
            <person name="Cannon C."/>
            <person name="Castanera R."/>
            <person name="Culley D."/>
            <person name="Daum C."/>
            <person name="Ezra D."/>
            <person name="Gonzalez J."/>
            <person name="Henrissat B."/>
            <person name="Kuo A."/>
            <person name="Liang C."/>
            <person name="Lipzen A."/>
            <person name="Lutzoni F."/>
            <person name="Magnuson J."/>
            <person name="Mondo S."/>
            <person name="Nolan M."/>
            <person name="Ohm R."/>
            <person name="Pangilinan J."/>
            <person name="Park H.-J."/>
            <person name="Ramirez L."/>
            <person name="Alfaro M."/>
            <person name="Sun H."/>
            <person name="Tritt A."/>
            <person name="Yoshinaga Y."/>
            <person name="Zwiers L.-H."/>
            <person name="Turgeon B."/>
            <person name="Goodwin S."/>
            <person name="Spatafora J."/>
            <person name="Crous P."/>
            <person name="Grigoriev I."/>
        </authorList>
    </citation>
    <scope>NUCLEOTIDE SEQUENCE</scope>
    <source>
        <strain evidence="2">CBS 122681</strain>
    </source>
</reference>